<proteinExistence type="predicted"/>
<keyword evidence="2" id="KW-1185">Reference proteome</keyword>
<reference evidence="1" key="1">
    <citation type="submission" date="2023-08" db="EMBL/GenBank/DDBJ databases">
        <title>Reference Genome Resource for the Citrus Pathogen Phytophthora citrophthora.</title>
        <authorList>
            <person name="Moller H."/>
            <person name="Coetzee B."/>
            <person name="Rose L.J."/>
            <person name="Van Niekerk J.M."/>
        </authorList>
    </citation>
    <scope>NUCLEOTIDE SEQUENCE</scope>
    <source>
        <strain evidence="1">STE-U-9442</strain>
    </source>
</reference>
<dbReference type="Proteomes" id="UP001259832">
    <property type="component" value="Unassembled WGS sequence"/>
</dbReference>
<gene>
    <name evidence="1" type="ORF">P3T76_014122</name>
</gene>
<protein>
    <submittedName>
        <fullName evidence="1">Uncharacterized protein</fullName>
    </submittedName>
</protein>
<name>A0AAD9G1P7_9STRA</name>
<evidence type="ECO:0000313" key="2">
    <source>
        <dbReference type="Proteomes" id="UP001259832"/>
    </source>
</evidence>
<accession>A0AAD9G1P7</accession>
<dbReference type="AlphaFoldDB" id="A0AAD9G1P7"/>
<dbReference type="EMBL" id="JASMQC010000039">
    <property type="protein sequence ID" value="KAK1930451.1"/>
    <property type="molecule type" value="Genomic_DNA"/>
</dbReference>
<organism evidence="1 2">
    <name type="scientific">Phytophthora citrophthora</name>
    <dbReference type="NCBI Taxonomy" id="4793"/>
    <lineage>
        <taxon>Eukaryota</taxon>
        <taxon>Sar</taxon>
        <taxon>Stramenopiles</taxon>
        <taxon>Oomycota</taxon>
        <taxon>Peronosporomycetes</taxon>
        <taxon>Peronosporales</taxon>
        <taxon>Peronosporaceae</taxon>
        <taxon>Phytophthora</taxon>
    </lineage>
</organism>
<sequence length="90" mass="10422">MDERHILAQAGATRWYGQTPRTRLVHTDHNNGWMDSMSLQRGTIENDDLYKRRPTLRHDPKYDSIPIRTHLISTQDAASSSTGATPYRER</sequence>
<evidence type="ECO:0000313" key="1">
    <source>
        <dbReference type="EMBL" id="KAK1930451.1"/>
    </source>
</evidence>
<comment type="caution">
    <text evidence="1">The sequence shown here is derived from an EMBL/GenBank/DDBJ whole genome shotgun (WGS) entry which is preliminary data.</text>
</comment>